<feature type="region of interest" description="Disordered" evidence="1">
    <location>
        <begin position="103"/>
        <end position="161"/>
    </location>
</feature>
<dbReference type="SUPFAM" id="SSF50346">
    <property type="entry name" value="PRC-barrel domain"/>
    <property type="match status" value="1"/>
</dbReference>
<evidence type="ECO:0000256" key="1">
    <source>
        <dbReference type="SAM" id="MobiDB-lite"/>
    </source>
</evidence>
<dbReference type="InterPro" id="IPR027275">
    <property type="entry name" value="PRC-brl_dom"/>
</dbReference>
<dbReference type="Pfam" id="PF05239">
    <property type="entry name" value="PRC"/>
    <property type="match status" value="1"/>
</dbReference>
<reference evidence="4" key="1">
    <citation type="submission" date="2020-12" db="EMBL/GenBank/DDBJ databases">
        <title>Prauserella sp. ASG 168, a novel actinomycete isolated from cave rock.</title>
        <authorList>
            <person name="Suriyachadkun C."/>
        </authorList>
    </citation>
    <scope>NUCLEOTIDE SEQUENCE</scope>
    <source>
        <strain evidence="4">ASG 168</strain>
    </source>
</reference>
<feature type="compositionally biased region" description="Low complexity" evidence="1">
    <location>
        <begin position="238"/>
        <end position="248"/>
    </location>
</feature>
<feature type="compositionally biased region" description="Basic and acidic residues" evidence="1">
    <location>
        <begin position="185"/>
        <end position="201"/>
    </location>
</feature>
<dbReference type="Proteomes" id="UP000635245">
    <property type="component" value="Unassembled WGS sequence"/>
</dbReference>
<protein>
    <submittedName>
        <fullName evidence="4">PRC and DUF2382 domain-containing protein</fullName>
    </submittedName>
</protein>
<feature type="compositionally biased region" description="Basic and acidic residues" evidence="1">
    <location>
        <begin position="124"/>
        <end position="137"/>
    </location>
</feature>
<proteinExistence type="predicted"/>
<evidence type="ECO:0000313" key="5">
    <source>
        <dbReference type="Proteomes" id="UP000635245"/>
    </source>
</evidence>
<dbReference type="RefSeq" id="WP_200318192.1">
    <property type="nucleotide sequence ID" value="NZ_JAENJH010000002.1"/>
</dbReference>
<dbReference type="GO" id="GO:0019684">
    <property type="term" value="P:photosynthesis, light reaction"/>
    <property type="evidence" value="ECO:0007669"/>
    <property type="project" value="InterPro"/>
</dbReference>
<dbReference type="InterPro" id="IPR019060">
    <property type="entry name" value="DUF2382"/>
</dbReference>
<dbReference type="EMBL" id="JAENJH010000002">
    <property type="protein sequence ID" value="MBK1785255.1"/>
    <property type="molecule type" value="Genomic_DNA"/>
</dbReference>
<feature type="region of interest" description="Disordered" evidence="1">
    <location>
        <begin position="238"/>
        <end position="269"/>
    </location>
</feature>
<evidence type="ECO:0000313" key="4">
    <source>
        <dbReference type="EMBL" id="MBK1785255.1"/>
    </source>
</evidence>
<dbReference type="PANTHER" id="PTHR38463:SF1">
    <property type="entry name" value="STRESS RESPONSE PROTEIN YSNF"/>
    <property type="match status" value="1"/>
</dbReference>
<dbReference type="GO" id="GO:0030077">
    <property type="term" value="C:plasma membrane light-harvesting complex"/>
    <property type="evidence" value="ECO:0007669"/>
    <property type="project" value="InterPro"/>
</dbReference>
<dbReference type="InterPro" id="IPR014747">
    <property type="entry name" value="Bac_photo_RC_H_C"/>
</dbReference>
<gene>
    <name evidence="4" type="ORF">JHE00_13055</name>
</gene>
<accession>A0A934QRJ2</accession>
<dbReference type="Gene3D" id="3.90.50.10">
    <property type="entry name" value="Photosynthetic Reaction Center, subunit H, domain 2"/>
    <property type="match status" value="1"/>
</dbReference>
<dbReference type="AlphaFoldDB" id="A0A934QRJ2"/>
<evidence type="ECO:0000259" key="3">
    <source>
        <dbReference type="Pfam" id="PF09557"/>
    </source>
</evidence>
<dbReference type="InterPro" id="IPR052967">
    <property type="entry name" value="Stress_Response_Assoc"/>
</dbReference>
<feature type="region of interest" description="Disordered" evidence="1">
    <location>
        <begin position="185"/>
        <end position="211"/>
    </location>
</feature>
<feature type="domain" description="DUF2382" evidence="3">
    <location>
        <begin position="148"/>
        <end position="257"/>
    </location>
</feature>
<dbReference type="NCBIfam" id="TIGR02271">
    <property type="entry name" value="YsnF/AvaK domain"/>
    <property type="match status" value="1"/>
</dbReference>
<dbReference type="Pfam" id="PF09557">
    <property type="entry name" value="DUF2382"/>
    <property type="match status" value="1"/>
</dbReference>
<dbReference type="InterPro" id="IPR011033">
    <property type="entry name" value="PRC_barrel-like_sf"/>
</dbReference>
<sequence length="269" mass="29826">MTQSMRPDELVDSTVVDHSGSKIGKVGTVYLADDTHEPEWVTVRTGMFGQRESFVPLHGANLDAEGLHVSVAKDQVSDAPRMDVEGHLSHKESAELYRYYDLPAPRQSMDGPTGTSPGRLGGGRPRDTGRERSEHSGSDGSDGSGGTMMRSEEQLKVGTEQVETGRVRLRKYVVTEEQQVSVPVSHEEVRLEREPITDADRAGGVPIGEDEQEIVLHEERPVVRKESVPVEKVRLGTEQVTEEQTVTDQVRKERIEVDGDDPQGRHRKE</sequence>
<comment type="caution">
    <text evidence="4">The sequence shown here is derived from an EMBL/GenBank/DDBJ whole genome shotgun (WGS) entry which is preliminary data.</text>
</comment>
<name>A0A934QRJ2_9PSEU</name>
<keyword evidence="5" id="KW-1185">Reference proteome</keyword>
<feature type="domain" description="PRC-barrel" evidence="2">
    <location>
        <begin position="6"/>
        <end position="75"/>
    </location>
</feature>
<organism evidence="4 5">
    <name type="scientific">Prauserella cavernicola</name>
    <dbReference type="NCBI Taxonomy" id="2800127"/>
    <lineage>
        <taxon>Bacteria</taxon>
        <taxon>Bacillati</taxon>
        <taxon>Actinomycetota</taxon>
        <taxon>Actinomycetes</taxon>
        <taxon>Pseudonocardiales</taxon>
        <taxon>Pseudonocardiaceae</taxon>
        <taxon>Prauserella</taxon>
    </lineage>
</organism>
<dbReference type="PANTHER" id="PTHR38463">
    <property type="entry name" value="STRESS RESPONSE PROTEIN YSNF"/>
    <property type="match status" value="1"/>
</dbReference>
<evidence type="ECO:0000259" key="2">
    <source>
        <dbReference type="Pfam" id="PF05239"/>
    </source>
</evidence>